<proteinExistence type="predicted"/>
<dbReference type="OrthoDB" id="9793561at2"/>
<dbReference type="Proteomes" id="UP000267448">
    <property type="component" value="Unassembled WGS sequence"/>
</dbReference>
<dbReference type="AlphaFoldDB" id="A0A3S0IQ44"/>
<evidence type="ECO:0008006" key="4">
    <source>
        <dbReference type="Google" id="ProtNLM"/>
    </source>
</evidence>
<dbReference type="RefSeq" id="WP_126519345.1">
    <property type="nucleotide sequence ID" value="NZ_RXNU01000002.1"/>
</dbReference>
<protein>
    <recommendedName>
        <fullName evidence="4">Porin</fullName>
    </recommendedName>
</protein>
<organism evidence="2 3">
    <name type="scientific">Shewanella canadensis</name>
    <dbReference type="NCBI Taxonomy" id="271096"/>
    <lineage>
        <taxon>Bacteria</taxon>
        <taxon>Pseudomonadati</taxon>
        <taxon>Pseudomonadota</taxon>
        <taxon>Gammaproteobacteria</taxon>
        <taxon>Alteromonadales</taxon>
        <taxon>Shewanellaceae</taxon>
        <taxon>Shewanella</taxon>
    </lineage>
</organism>
<sequence>MKKLLLSSCIMAMAMSASQTVAAEESQFTTSGVMMGLSNYLWRGQTISDDKPSLQADLMVEHDSGFYLGTSFETYRYEDADTVVKDYEIDYYGGYYLMATDDLGFGFNAMKYTYGDGGDTVEYALSVDYQAMNLAVNYDQDVEAWYTEINYSFPLFNDSSLVAHAGLFTDAEAYEFDDNGKVADTAYDVALRYSYPLLSQLDLMLEASYHEFNDDHYMVGLAYNF</sequence>
<dbReference type="NCBIfam" id="TIGR02001">
    <property type="entry name" value="gcw_chp"/>
    <property type="match status" value="1"/>
</dbReference>
<comment type="caution">
    <text evidence="2">The sequence shown here is derived from an EMBL/GenBank/DDBJ whole genome shotgun (WGS) entry which is preliminary data.</text>
</comment>
<evidence type="ECO:0000256" key="1">
    <source>
        <dbReference type="SAM" id="SignalP"/>
    </source>
</evidence>
<dbReference type="InterPro" id="IPR010239">
    <property type="entry name" value="CHP02001"/>
</dbReference>
<reference evidence="2 3" key="1">
    <citation type="submission" date="2018-12" db="EMBL/GenBank/DDBJ databases">
        <authorList>
            <person name="Yu L."/>
        </authorList>
    </citation>
    <scope>NUCLEOTIDE SEQUENCE [LARGE SCALE GENOMIC DNA]</scope>
    <source>
        <strain evidence="2 3">HAW-EB2</strain>
    </source>
</reference>
<dbReference type="Pfam" id="PF09694">
    <property type="entry name" value="Gcw_chp"/>
    <property type="match status" value="1"/>
</dbReference>
<feature type="signal peptide" evidence="1">
    <location>
        <begin position="1"/>
        <end position="23"/>
    </location>
</feature>
<name>A0A3S0IQ44_9GAMM</name>
<keyword evidence="3" id="KW-1185">Reference proteome</keyword>
<feature type="chain" id="PRO_5018697365" description="Porin" evidence="1">
    <location>
        <begin position="24"/>
        <end position="225"/>
    </location>
</feature>
<keyword evidence="1" id="KW-0732">Signal</keyword>
<dbReference type="EMBL" id="RXNU01000002">
    <property type="protein sequence ID" value="RTR40278.1"/>
    <property type="molecule type" value="Genomic_DNA"/>
</dbReference>
<evidence type="ECO:0000313" key="2">
    <source>
        <dbReference type="EMBL" id="RTR40278.1"/>
    </source>
</evidence>
<accession>A0A3S0IQ44</accession>
<evidence type="ECO:0000313" key="3">
    <source>
        <dbReference type="Proteomes" id="UP000267448"/>
    </source>
</evidence>
<gene>
    <name evidence="2" type="ORF">EKG38_06065</name>
</gene>